<dbReference type="InterPro" id="IPR013341">
    <property type="entry name" value="Mandelate_racemase_N_dom"/>
</dbReference>
<dbReference type="PANTHER" id="PTHR48080:SF2">
    <property type="entry name" value="D-GALACTONATE DEHYDRATASE"/>
    <property type="match status" value="1"/>
</dbReference>
<dbReference type="NCBIfam" id="NF010624">
    <property type="entry name" value="PRK14017.1"/>
    <property type="match status" value="1"/>
</dbReference>
<dbReference type="SFLD" id="SFLDG00179">
    <property type="entry name" value="mandelate_racemase"/>
    <property type="match status" value="1"/>
</dbReference>
<name>A0ABV7X2L7_9HYPH</name>
<dbReference type="Pfam" id="PF02746">
    <property type="entry name" value="MR_MLE_N"/>
    <property type="match status" value="1"/>
</dbReference>
<keyword evidence="4" id="KW-1185">Reference proteome</keyword>
<comment type="caution">
    <text evidence="3">The sequence shown here is derived from an EMBL/GenBank/DDBJ whole genome shotgun (WGS) entry which is preliminary data.</text>
</comment>
<evidence type="ECO:0000313" key="4">
    <source>
        <dbReference type="Proteomes" id="UP001595613"/>
    </source>
</evidence>
<proteinExistence type="predicted"/>
<dbReference type="SUPFAM" id="SSF54826">
    <property type="entry name" value="Enolase N-terminal domain-like"/>
    <property type="match status" value="1"/>
</dbReference>
<gene>
    <name evidence="3" type="primary">dgoD</name>
    <name evidence="3" type="ORF">ACFOOL_12390</name>
</gene>
<accession>A0ABV7X2L7</accession>
<dbReference type="SFLD" id="SFLDS00001">
    <property type="entry name" value="Enolase"/>
    <property type="match status" value="1"/>
</dbReference>
<dbReference type="SUPFAM" id="SSF51604">
    <property type="entry name" value="Enolase C-terminal domain-like"/>
    <property type="match status" value="1"/>
</dbReference>
<dbReference type="Proteomes" id="UP001595613">
    <property type="component" value="Unassembled WGS sequence"/>
</dbReference>
<evidence type="ECO:0000256" key="1">
    <source>
        <dbReference type="ARBA" id="ARBA00023239"/>
    </source>
</evidence>
<dbReference type="InterPro" id="IPR036849">
    <property type="entry name" value="Enolase-like_C_sf"/>
</dbReference>
<dbReference type="RefSeq" id="WP_380097413.1">
    <property type="nucleotide sequence ID" value="NZ_JBHRYD010000010.1"/>
</dbReference>
<dbReference type="GO" id="GO:0008869">
    <property type="term" value="F:galactonate dehydratase activity"/>
    <property type="evidence" value="ECO:0007669"/>
    <property type="project" value="UniProtKB-EC"/>
</dbReference>
<dbReference type="PROSITE" id="PS00909">
    <property type="entry name" value="MR_MLE_2"/>
    <property type="match status" value="1"/>
</dbReference>
<reference evidence="4" key="1">
    <citation type="journal article" date="2019" name="Int. J. Syst. Evol. Microbiol.">
        <title>The Global Catalogue of Microorganisms (GCM) 10K type strain sequencing project: providing services to taxonomists for standard genome sequencing and annotation.</title>
        <authorList>
            <consortium name="The Broad Institute Genomics Platform"/>
            <consortium name="The Broad Institute Genome Sequencing Center for Infectious Disease"/>
            <person name="Wu L."/>
            <person name="Ma J."/>
        </authorList>
    </citation>
    <scope>NUCLEOTIDE SEQUENCE [LARGE SCALE GENOMIC DNA]</scope>
    <source>
        <strain evidence="4">KCTC 42281</strain>
    </source>
</reference>
<dbReference type="Pfam" id="PF13378">
    <property type="entry name" value="MR_MLE_C"/>
    <property type="match status" value="1"/>
</dbReference>
<keyword evidence="1 3" id="KW-0456">Lyase</keyword>
<protein>
    <submittedName>
        <fullName evidence="3">Galactonate dehydratase</fullName>
        <ecNumber evidence="3">4.2.1.6</ecNumber>
    </submittedName>
</protein>
<dbReference type="InterPro" id="IPR034593">
    <property type="entry name" value="DgoD-like"/>
</dbReference>
<organism evidence="3 4">
    <name type="scientific">Devosia honganensis</name>
    <dbReference type="NCBI Taxonomy" id="1610527"/>
    <lineage>
        <taxon>Bacteria</taxon>
        <taxon>Pseudomonadati</taxon>
        <taxon>Pseudomonadota</taxon>
        <taxon>Alphaproteobacteria</taxon>
        <taxon>Hyphomicrobiales</taxon>
        <taxon>Devosiaceae</taxon>
        <taxon>Devosia</taxon>
    </lineage>
</organism>
<dbReference type="InterPro" id="IPR029065">
    <property type="entry name" value="Enolase_C-like"/>
</dbReference>
<dbReference type="PANTHER" id="PTHR48080">
    <property type="entry name" value="D-GALACTONATE DEHYDRATASE-RELATED"/>
    <property type="match status" value="1"/>
</dbReference>
<sequence>MKITDIQAFHTYSPISDWVFVRVETDQPGLVGWGECSLPGKPNALLGAVEDLKKLVVGADPTDTEWCWQRMYRHAFWRGGPIQIAALSGVDIALWDIRGKLAGQPVYKVMGGAVRDKIRLYANCGLSTDPEELRRRVRHAVSLGYTAVKFYPLPATNYVEGLSTLRQIVACCEAVRDEIGDERDFCLDFHGRMSAGLAVEVEAAIRHTKPLWIEEPVLPETPKALQRLAEKTVIPIALGERLFTRFAFREIFENEFATVIQPDVANAGGITEMMKIAAVAETYGVGVAPHNPNGPVQSIAGMHLAAALQNFVILEHRHEHHDFLEQLATNIPKVGADGYVGLPTGPGLDISVNEDFAHANAEGEWIPEAYREDGTIADW</sequence>
<dbReference type="InterPro" id="IPR029017">
    <property type="entry name" value="Enolase-like_N"/>
</dbReference>
<dbReference type="EMBL" id="JBHRYD010000010">
    <property type="protein sequence ID" value="MFC3705557.1"/>
    <property type="molecule type" value="Genomic_DNA"/>
</dbReference>
<evidence type="ECO:0000259" key="2">
    <source>
        <dbReference type="SMART" id="SM00922"/>
    </source>
</evidence>
<dbReference type="SMART" id="SM00922">
    <property type="entry name" value="MR_MLE"/>
    <property type="match status" value="1"/>
</dbReference>
<dbReference type="InterPro" id="IPR013342">
    <property type="entry name" value="Mandelate_racemase_C"/>
</dbReference>
<dbReference type="InterPro" id="IPR018110">
    <property type="entry name" value="Mandel_Rmase/mucon_lact_enz_CS"/>
</dbReference>
<evidence type="ECO:0000313" key="3">
    <source>
        <dbReference type="EMBL" id="MFC3705557.1"/>
    </source>
</evidence>
<dbReference type="Gene3D" id="3.30.390.10">
    <property type="entry name" value="Enolase-like, N-terminal domain"/>
    <property type="match status" value="1"/>
</dbReference>
<dbReference type="Gene3D" id="3.20.20.120">
    <property type="entry name" value="Enolase-like C-terminal domain"/>
    <property type="match status" value="1"/>
</dbReference>
<feature type="domain" description="Mandelate racemase/muconate lactonizing enzyme C-terminal" evidence="2">
    <location>
        <begin position="130"/>
        <end position="235"/>
    </location>
</feature>
<dbReference type="EC" id="4.2.1.6" evidence="3"/>